<evidence type="ECO:0000313" key="2">
    <source>
        <dbReference type="Proteomes" id="UP001172457"/>
    </source>
</evidence>
<dbReference type="InterPro" id="IPR043502">
    <property type="entry name" value="DNA/RNA_pol_sf"/>
</dbReference>
<name>A0AA38WK27_9ASTR</name>
<accession>A0AA38WK27</accession>
<keyword evidence="2" id="KW-1185">Reference proteome</keyword>
<dbReference type="Proteomes" id="UP001172457">
    <property type="component" value="Chromosome 2"/>
</dbReference>
<comment type="caution">
    <text evidence="1">The sequence shown here is derived from an EMBL/GenBank/DDBJ whole genome shotgun (WGS) entry which is preliminary data.</text>
</comment>
<evidence type="ECO:0000313" key="1">
    <source>
        <dbReference type="EMBL" id="KAJ9563957.1"/>
    </source>
</evidence>
<dbReference type="PANTHER" id="PTHR11439">
    <property type="entry name" value="GAG-POL-RELATED RETROTRANSPOSON"/>
    <property type="match status" value="1"/>
</dbReference>
<reference evidence="1" key="1">
    <citation type="submission" date="2023-03" db="EMBL/GenBank/DDBJ databases">
        <title>Chromosome-scale reference genome and RAD-based genetic map of yellow starthistle (Centaurea solstitialis) reveal putative structural variation and QTLs associated with invader traits.</title>
        <authorList>
            <person name="Reatini B."/>
            <person name="Cang F.A."/>
            <person name="Jiang Q."/>
            <person name="Mckibben M.T.W."/>
            <person name="Barker M.S."/>
            <person name="Rieseberg L.H."/>
            <person name="Dlugosch K.M."/>
        </authorList>
    </citation>
    <scope>NUCLEOTIDE SEQUENCE</scope>
    <source>
        <strain evidence="1">CAN-66</strain>
        <tissue evidence="1">Leaf</tissue>
    </source>
</reference>
<protein>
    <recommendedName>
        <fullName evidence="3">Reverse transcriptase Ty1/copia-type domain-containing protein</fullName>
    </recommendedName>
</protein>
<sequence length="304" mass="34540">MIPKNIHEALSDSDPKWMTSVIEEMKAMEENKTLEVVKFQQEEKYKVKLVYQGYTQTYGIDYEETFTLIEKLNEELDQVHGSHILCPGMKQFGYVQSQADHSMFVKHSSDVKKSILLVYVDDMIIIGNDSCEIENLKRQLHSISKHGIFTSQRKYVLSDLLREIGKLAGKPTSTPIEQNRNSKISDNDPLYQRLVGKLIYLSLTRLDIVAYSASVVSQYMNSPAKRLLEAIQHILKYLKGTLGKGLLFWKTDMRDVGGLFMSIGEARAILSQLQVTTLNYGGMSNKQIVVSRSSAEAEYRAIAQ</sequence>
<proteinExistence type="predicted"/>
<gene>
    <name evidence="1" type="ORF">OSB04_009117</name>
</gene>
<dbReference type="PANTHER" id="PTHR11439:SF467">
    <property type="entry name" value="INTEGRASE CATALYTIC DOMAIN-CONTAINING PROTEIN"/>
    <property type="match status" value="1"/>
</dbReference>
<dbReference type="EMBL" id="JARYMX010000002">
    <property type="protein sequence ID" value="KAJ9563957.1"/>
    <property type="molecule type" value="Genomic_DNA"/>
</dbReference>
<evidence type="ECO:0008006" key="3">
    <source>
        <dbReference type="Google" id="ProtNLM"/>
    </source>
</evidence>
<dbReference type="AlphaFoldDB" id="A0AA38WK27"/>
<organism evidence="1 2">
    <name type="scientific">Centaurea solstitialis</name>
    <name type="common">yellow star-thistle</name>
    <dbReference type="NCBI Taxonomy" id="347529"/>
    <lineage>
        <taxon>Eukaryota</taxon>
        <taxon>Viridiplantae</taxon>
        <taxon>Streptophyta</taxon>
        <taxon>Embryophyta</taxon>
        <taxon>Tracheophyta</taxon>
        <taxon>Spermatophyta</taxon>
        <taxon>Magnoliopsida</taxon>
        <taxon>eudicotyledons</taxon>
        <taxon>Gunneridae</taxon>
        <taxon>Pentapetalae</taxon>
        <taxon>asterids</taxon>
        <taxon>campanulids</taxon>
        <taxon>Asterales</taxon>
        <taxon>Asteraceae</taxon>
        <taxon>Carduoideae</taxon>
        <taxon>Cardueae</taxon>
        <taxon>Centaureinae</taxon>
        <taxon>Centaurea</taxon>
    </lineage>
</organism>
<dbReference type="SUPFAM" id="SSF56672">
    <property type="entry name" value="DNA/RNA polymerases"/>
    <property type="match status" value="1"/>
</dbReference>